<accession>A0A4Y2CPB1</accession>
<evidence type="ECO:0000313" key="2">
    <source>
        <dbReference type="Proteomes" id="UP000499080"/>
    </source>
</evidence>
<reference evidence="1 2" key="1">
    <citation type="journal article" date="2019" name="Sci. Rep.">
        <title>Orb-weaving spider Araneus ventricosus genome elucidates the spidroin gene catalogue.</title>
        <authorList>
            <person name="Kono N."/>
            <person name="Nakamura H."/>
            <person name="Ohtoshi R."/>
            <person name="Moran D.A.P."/>
            <person name="Shinohara A."/>
            <person name="Yoshida Y."/>
            <person name="Fujiwara M."/>
            <person name="Mori M."/>
            <person name="Tomita M."/>
            <person name="Arakawa K."/>
        </authorList>
    </citation>
    <scope>NUCLEOTIDE SEQUENCE [LARGE SCALE GENOMIC DNA]</scope>
</reference>
<proteinExistence type="predicted"/>
<evidence type="ECO:0000313" key="1">
    <source>
        <dbReference type="EMBL" id="GBM05587.1"/>
    </source>
</evidence>
<keyword evidence="2" id="KW-1185">Reference proteome</keyword>
<gene>
    <name evidence="1" type="ORF">AVEN_94846_1</name>
</gene>
<organism evidence="1 2">
    <name type="scientific">Araneus ventricosus</name>
    <name type="common">Orbweaver spider</name>
    <name type="synonym">Epeira ventricosa</name>
    <dbReference type="NCBI Taxonomy" id="182803"/>
    <lineage>
        <taxon>Eukaryota</taxon>
        <taxon>Metazoa</taxon>
        <taxon>Ecdysozoa</taxon>
        <taxon>Arthropoda</taxon>
        <taxon>Chelicerata</taxon>
        <taxon>Arachnida</taxon>
        <taxon>Araneae</taxon>
        <taxon>Araneomorphae</taxon>
        <taxon>Entelegynae</taxon>
        <taxon>Araneoidea</taxon>
        <taxon>Araneidae</taxon>
        <taxon>Araneus</taxon>
    </lineage>
</organism>
<name>A0A4Y2CPB1_ARAVE</name>
<sequence length="125" mass="14804">MLCFRKLFRTNDDIRHLFPRRNNSSFVDSLVLIVQIKKSNRNGIRFHIHECGPPMTLLWKTWVEKSVRAYLNGQKHPPWIRHSDLAGIIVLSLANTQHDFKYRTLAENKGIFSHPVRFFYTPTEK</sequence>
<protein>
    <submittedName>
        <fullName evidence="1">Uncharacterized protein</fullName>
    </submittedName>
</protein>
<dbReference type="AlphaFoldDB" id="A0A4Y2CPB1"/>
<dbReference type="EMBL" id="BGPR01000215">
    <property type="protein sequence ID" value="GBM05587.1"/>
    <property type="molecule type" value="Genomic_DNA"/>
</dbReference>
<dbReference type="Proteomes" id="UP000499080">
    <property type="component" value="Unassembled WGS sequence"/>
</dbReference>
<comment type="caution">
    <text evidence="1">The sequence shown here is derived from an EMBL/GenBank/DDBJ whole genome shotgun (WGS) entry which is preliminary data.</text>
</comment>